<dbReference type="Proteomes" id="UP000314294">
    <property type="component" value="Unassembled WGS sequence"/>
</dbReference>
<accession>A0A4Z2G0M5</accession>
<organism evidence="2 3">
    <name type="scientific">Liparis tanakae</name>
    <name type="common">Tanaka's snailfish</name>
    <dbReference type="NCBI Taxonomy" id="230148"/>
    <lineage>
        <taxon>Eukaryota</taxon>
        <taxon>Metazoa</taxon>
        <taxon>Chordata</taxon>
        <taxon>Craniata</taxon>
        <taxon>Vertebrata</taxon>
        <taxon>Euteleostomi</taxon>
        <taxon>Actinopterygii</taxon>
        <taxon>Neopterygii</taxon>
        <taxon>Teleostei</taxon>
        <taxon>Neoteleostei</taxon>
        <taxon>Acanthomorphata</taxon>
        <taxon>Eupercaria</taxon>
        <taxon>Perciformes</taxon>
        <taxon>Cottioidei</taxon>
        <taxon>Cottales</taxon>
        <taxon>Liparidae</taxon>
        <taxon>Liparis</taxon>
    </lineage>
</organism>
<reference evidence="2 3" key="1">
    <citation type="submission" date="2019-03" db="EMBL/GenBank/DDBJ databases">
        <title>First draft genome of Liparis tanakae, snailfish: a comprehensive survey of snailfish specific genes.</title>
        <authorList>
            <person name="Kim W."/>
            <person name="Song I."/>
            <person name="Jeong J.-H."/>
            <person name="Kim D."/>
            <person name="Kim S."/>
            <person name="Ryu S."/>
            <person name="Song J.Y."/>
            <person name="Lee S.K."/>
        </authorList>
    </citation>
    <scope>NUCLEOTIDE SEQUENCE [LARGE SCALE GENOMIC DNA]</scope>
    <source>
        <tissue evidence="2">Muscle</tissue>
    </source>
</reference>
<evidence type="ECO:0000313" key="2">
    <source>
        <dbReference type="EMBL" id="TNN47118.1"/>
    </source>
</evidence>
<feature type="region of interest" description="Disordered" evidence="1">
    <location>
        <begin position="1"/>
        <end position="58"/>
    </location>
</feature>
<sequence>MRTESSSNTPTGGPSLEQRSGRTSGPGPSPAPGRGRRRLGAPEAGEPVTSHPTLRPQRAVCKHALTPCGWERTADSAFHLHGEKVLEEEEEEEEEEENR</sequence>
<protein>
    <submittedName>
        <fullName evidence="2">Uncharacterized protein</fullName>
    </submittedName>
</protein>
<feature type="compositionally biased region" description="Polar residues" evidence="1">
    <location>
        <begin position="1"/>
        <end position="12"/>
    </location>
</feature>
<proteinExistence type="predicted"/>
<dbReference type="EMBL" id="SRLO01000757">
    <property type="protein sequence ID" value="TNN47118.1"/>
    <property type="molecule type" value="Genomic_DNA"/>
</dbReference>
<evidence type="ECO:0000313" key="3">
    <source>
        <dbReference type="Proteomes" id="UP000314294"/>
    </source>
</evidence>
<name>A0A4Z2G0M5_9TELE</name>
<keyword evidence="3" id="KW-1185">Reference proteome</keyword>
<dbReference type="AlphaFoldDB" id="A0A4Z2G0M5"/>
<comment type="caution">
    <text evidence="2">The sequence shown here is derived from an EMBL/GenBank/DDBJ whole genome shotgun (WGS) entry which is preliminary data.</text>
</comment>
<evidence type="ECO:0000256" key="1">
    <source>
        <dbReference type="SAM" id="MobiDB-lite"/>
    </source>
</evidence>
<gene>
    <name evidence="2" type="ORF">EYF80_042684</name>
</gene>